<sequence>MGLGFRTTPKWLKDLKLIMGLGFRTTPKWLKDCDYVYMPKYPYKPRRKD</sequence>
<reference evidence="1" key="1">
    <citation type="submission" date="2016-02" db="EMBL/GenBank/DDBJ databases">
        <title>WGS assembly of Manihot esculenta.</title>
        <authorList>
            <person name="Bredeson J.V."/>
            <person name="Prochnik S.E."/>
            <person name="Lyons J.B."/>
            <person name="Schmutz J."/>
            <person name="Grimwood J."/>
            <person name="Vrebalov J."/>
            <person name="Bart R.S."/>
            <person name="Amuge T."/>
            <person name="Ferguson M.E."/>
            <person name="Green R."/>
            <person name="Putnam N."/>
            <person name="Stites J."/>
            <person name="Rounsley S."/>
            <person name="Rokhsar D.S."/>
        </authorList>
    </citation>
    <scope>NUCLEOTIDE SEQUENCE [LARGE SCALE GENOMIC DNA]</scope>
    <source>
        <tissue evidence="1">Leaf</tissue>
    </source>
</reference>
<proteinExistence type="predicted"/>
<accession>A0A2C9UPC1</accession>
<gene>
    <name evidence="1" type="ORF">MANES_13G057200</name>
</gene>
<organism evidence="1">
    <name type="scientific">Manihot esculenta</name>
    <name type="common">Cassava</name>
    <name type="synonym">Jatropha manihot</name>
    <dbReference type="NCBI Taxonomy" id="3983"/>
    <lineage>
        <taxon>Eukaryota</taxon>
        <taxon>Viridiplantae</taxon>
        <taxon>Streptophyta</taxon>
        <taxon>Embryophyta</taxon>
        <taxon>Tracheophyta</taxon>
        <taxon>Spermatophyta</taxon>
        <taxon>Magnoliopsida</taxon>
        <taxon>eudicotyledons</taxon>
        <taxon>Gunneridae</taxon>
        <taxon>Pentapetalae</taxon>
        <taxon>rosids</taxon>
        <taxon>fabids</taxon>
        <taxon>Malpighiales</taxon>
        <taxon>Euphorbiaceae</taxon>
        <taxon>Crotonoideae</taxon>
        <taxon>Manihoteae</taxon>
        <taxon>Manihot</taxon>
    </lineage>
</organism>
<protein>
    <submittedName>
        <fullName evidence="1">Uncharacterized protein</fullName>
    </submittedName>
</protein>
<dbReference type="AlphaFoldDB" id="A0A2C9UPC1"/>
<name>A0A2C9UPC1_MANES</name>
<evidence type="ECO:0000313" key="1">
    <source>
        <dbReference type="EMBL" id="OAY32937.1"/>
    </source>
</evidence>
<dbReference type="EMBL" id="CM004399">
    <property type="protein sequence ID" value="OAY32937.1"/>
    <property type="molecule type" value="Genomic_DNA"/>
</dbReference>